<dbReference type="InterPro" id="IPR000595">
    <property type="entry name" value="cNMP-bd_dom"/>
</dbReference>
<dbReference type="InterPro" id="IPR014710">
    <property type="entry name" value="RmlC-like_jellyroll"/>
</dbReference>
<dbReference type="Pfam" id="PF00027">
    <property type="entry name" value="cNMP_binding"/>
    <property type="match status" value="1"/>
</dbReference>
<accession>A0A9W6UBI2</accession>
<dbReference type="SMART" id="SM00100">
    <property type="entry name" value="cNMP"/>
    <property type="match status" value="1"/>
</dbReference>
<dbReference type="PANTHER" id="PTHR45638:SF11">
    <property type="entry name" value="CYCLIC NUCLEOTIDE-GATED CATION CHANNEL SUBUNIT A"/>
    <property type="match status" value="1"/>
</dbReference>
<sequence>MLEIYGSSLARLPITHFLSTSQINNTALRLQSELFVPGDDILVEGTLGNTLCTLRTGLAAAFWTKSAASVAVLMEGALFGEAAFFLPDQRRRVTVRATTTCEVMYVSKRDWEELWSPTGDQSDFQVQKYELHSNS</sequence>
<dbReference type="PROSITE" id="PS50042">
    <property type="entry name" value="CNMP_BINDING_3"/>
    <property type="match status" value="1"/>
</dbReference>
<evidence type="ECO:0000313" key="3">
    <source>
        <dbReference type="EMBL" id="GMF29140.1"/>
    </source>
</evidence>
<keyword evidence="4" id="KW-1185">Reference proteome</keyword>
<evidence type="ECO:0000259" key="2">
    <source>
        <dbReference type="PROSITE" id="PS50042"/>
    </source>
</evidence>
<keyword evidence="1" id="KW-0406">Ion transport</keyword>
<dbReference type="OrthoDB" id="2021138at2759"/>
<evidence type="ECO:0000256" key="1">
    <source>
        <dbReference type="ARBA" id="ARBA00023286"/>
    </source>
</evidence>
<gene>
    <name evidence="3" type="ORF">Plil01_001234000</name>
</gene>
<dbReference type="PANTHER" id="PTHR45638">
    <property type="entry name" value="CYCLIC NUCLEOTIDE-GATED CATION CHANNEL SUBUNIT A"/>
    <property type="match status" value="1"/>
</dbReference>
<proteinExistence type="predicted"/>
<dbReference type="CDD" id="cd00038">
    <property type="entry name" value="CAP_ED"/>
    <property type="match status" value="1"/>
</dbReference>
<dbReference type="InterPro" id="IPR018490">
    <property type="entry name" value="cNMP-bd_dom_sf"/>
</dbReference>
<dbReference type="Proteomes" id="UP001165083">
    <property type="component" value="Unassembled WGS sequence"/>
</dbReference>
<feature type="domain" description="Cyclic nucleotide-binding" evidence="2">
    <location>
        <begin position="14"/>
        <end position="132"/>
    </location>
</feature>
<dbReference type="SUPFAM" id="SSF51206">
    <property type="entry name" value="cAMP-binding domain-like"/>
    <property type="match status" value="1"/>
</dbReference>
<keyword evidence="1" id="KW-0407">Ion channel</keyword>
<name>A0A9W6UBI2_9STRA</name>
<comment type="caution">
    <text evidence="3">The sequence shown here is derived from an EMBL/GenBank/DDBJ whole genome shotgun (WGS) entry which is preliminary data.</text>
</comment>
<reference evidence="3" key="1">
    <citation type="submission" date="2023-04" db="EMBL/GenBank/DDBJ databases">
        <title>Phytophthora lilii NBRC 32176.</title>
        <authorList>
            <person name="Ichikawa N."/>
            <person name="Sato H."/>
            <person name="Tonouchi N."/>
        </authorList>
    </citation>
    <scope>NUCLEOTIDE SEQUENCE</scope>
    <source>
        <strain evidence="3">NBRC 32176</strain>
    </source>
</reference>
<dbReference type="AlphaFoldDB" id="A0A9W6UBI2"/>
<dbReference type="GO" id="GO:0044877">
    <property type="term" value="F:protein-containing complex binding"/>
    <property type="evidence" value="ECO:0007669"/>
    <property type="project" value="TreeGrafter"/>
</dbReference>
<dbReference type="Gene3D" id="2.60.120.10">
    <property type="entry name" value="Jelly Rolls"/>
    <property type="match status" value="1"/>
</dbReference>
<dbReference type="InterPro" id="IPR050866">
    <property type="entry name" value="CNG_cation_channel"/>
</dbReference>
<protein>
    <submittedName>
        <fullName evidence="3">Unnamed protein product</fullName>
    </submittedName>
</protein>
<organism evidence="3 4">
    <name type="scientific">Phytophthora lilii</name>
    <dbReference type="NCBI Taxonomy" id="2077276"/>
    <lineage>
        <taxon>Eukaryota</taxon>
        <taxon>Sar</taxon>
        <taxon>Stramenopiles</taxon>
        <taxon>Oomycota</taxon>
        <taxon>Peronosporomycetes</taxon>
        <taxon>Peronosporales</taxon>
        <taxon>Peronosporaceae</taxon>
        <taxon>Phytophthora</taxon>
    </lineage>
</organism>
<dbReference type="GO" id="GO:0005221">
    <property type="term" value="F:intracellularly cyclic nucleotide-activated monoatomic cation channel activity"/>
    <property type="evidence" value="ECO:0007669"/>
    <property type="project" value="InterPro"/>
</dbReference>
<keyword evidence="1" id="KW-0813">Transport</keyword>
<dbReference type="EMBL" id="BSXW01000758">
    <property type="protein sequence ID" value="GMF29140.1"/>
    <property type="molecule type" value="Genomic_DNA"/>
</dbReference>
<evidence type="ECO:0000313" key="4">
    <source>
        <dbReference type="Proteomes" id="UP001165083"/>
    </source>
</evidence>
<keyword evidence="1" id="KW-1071">Ligand-gated ion channel</keyword>